<proteinExistence type="predicted"/>
<protein>
    <submittedName>
        <fullName evidence="2">Uncharacterized protein</fullName>
    </submittedName>
</protein>
<reference evidence="2 3" key="1">
    <citation type="journal article" date="2013" name="Genome Announc.">
        <title>Genome Sequence of Sporolactobacillus laevolacticus DSM442, an Efficient Polymer-Grade D-Lactate Producer from Agricultural Waste Cottonseed as a Nitrogen Source.</title>
        <authorList>
            <person name="Wang H."/>
            <person name="Wang L."/>
            <person name="Ju J."/>
            <person name="Yu B."/>
            <person name="Ma Y."/>
        </authorList>
    </citation>
    <scope>NUCLEOTIDE SEQUENCE [LARGE SCALE GENOMIC DNA]</scope>
    <source>
        <strain evidence="2 3">DSM 442</strain>
    </source>
</reference>
<accession>V6IX04</accession>
<dbReference type="EMBL" id="AWTC01000009">
    <property type="protein sequence ID" value="EST11790.1"/>
    <property type="molecule type" value="Genomic_DNA"/>
</dbReference>
<evidence type="ECO:0000313" key="3">
    <source>
        <dbReference type="Proteomes" id="UP000018296"/>
    </source>
</evidence>
<organism evidence="2 3">
    <name type="scientific">Sporolactobacillus laevolacticus DSM 442</name>
    <dbReference type="NCBI Taxonomy" id="1395513"/>
    <lineage>
        <taxon>Bacteria</taxon>
        <taxon>Bacillati</taxon>
        <taxon>Bacillota</taxon>
        <taxon>Bacilli</taxon>
        <taxon>Bacillales</taxon>
        <taxon>Sporolactobacillaceae</taxon>
        <taxon>Sporolactobacillus</taxon>
    </lineage>
</organism>
<dbReference type="RefSeq" id="WP_023510425.1">
    <property type="nucleotide sequence ID" value="NZ_AWTC01000009.1"/>
</dbReference>
<keyword evidence="3" id="KW-1185">Reference proteome</keyword>
<dbReference type="Proteomes" id="UP000018296">
    <property type="component" value="Unassembled WGS sequence"/>
</dbReference>
<dbReference type="AlphaFoldDB" id="V6IX04"/>
<feature type="coiled-coil region" evidence="1">
    <location>
        <begin position="16"/>
        <end position="73"/>
    </location>
</feature>
<dbReference type="OrthoDB" id="2990567at2"/>
<keyword evidence="1" id="KW-0175">Coiled coil</keyword>
<sequence>MQVPQIRTVITTGQSIKNTYNQLAALQQEKRTLEYDVDQMHFHSSDHISRDSLAHIEQNINGLNRQIRQIQSEQSFQASSSSDHVTISDTAYNLLKNNSK</sequence>
<name>V6IX04_9BACL</name>
<dbReference type="PATRIC" id="fig|1395513.3.peg.2199"/>
<evidence type="ECO:0000313" key="2">
    <source>
        <dbReference type="EMBL" id="EST11790.1"/>
    </source>
</evidence>
<comment type="caution">
    <text evidence="2">The sequence shown here is derived from an EMBL/GenBank/DDBJ whole genome shotgun (WGS) entry which is preliminary data.</text>
</comment>
<evidence type="ECO:0000256" key="1">
    <source>
        <dbReference type="SAM" id="Coils"/>
    </source>
</evidence>
<gene>
    <name evidence="2" type="ORF">P343_10885</name>
</gene>